<dbReference type="PANTHER" id="PTHR10361">
    <property type="entry name" value="SODIUM-BILE ACID COTRANSPORTER"/>
    <property type="match status" value="1"/>
</dbReference>
<feature type="transmembrane region" description="Helical" evidence="5">
    <location>
        <begin position="219"/>
        <end position="242"/>
    </location>
</feature>
<evidence type="ECO:0000256" key="2">
    <source>
        <dbReference type="ARBA" id="ARBA00022692"/>
    </source>
</evidence>
<dbReference type="PANTHER" id="PTHR10361:SF28">
    <property type="entry name" value="P3 PROTEIN-RELATED"/>
    <property type="match status" value="1"/>
</dbReference>
<evidence type="ECO:0000256" key="3">
    <source>
        <dbReference type="ARBA" id="ARBA00022989"/>
    </source>
</evidence>
<evidence type="ECO:0000256" key="4">
    <source>
        <dbReference type="ARBA" id="ARBA00023136"/>
    </source>
</evidence>
<comment type="caution">
    <text evidence="6">The sequence shown here is derived from an EMBL/GenBank/DDBJ whole genome shotgun (WGS) entry which is preliminary data.</text>
</comment>
<feature type="transmembrane region" description="Helical" evidence="5">
    <location>
        <begin position="114"/>
        <end position="140"/>
    </location>
</feature>
<reference evidence="6" key="1">
    <citation type="submission" date="2020-10" db="EMBL/GenBank/DDBJ databases">
        <authorList>
            <person name="Gilroy R."/>
        </authorList>
    </citation>
    <scope>NUCLEOTIDE SEQUENCE</scope>
    <source>
        <strain evidence="6">ChiHjej13B12-12457</strain>
    </source>
</reference>
<protein>
    <submittedName>
        <fullName evidence="6">Bile acid:sodium symporter family protein</fullName>
    </submittedName>
</protein>
<dbReference type="GO" id="GO:0016020">
    <property type="term" value="C:membrane"/>
    <property type="evidence" value="ECO:0007669"/>
    <property type="project" value="UniProtKB-SubCell"/>
</dbReference>
<dbReference type="Pfam" id="PF01758">
    <property type="entry name" value="SBF"/>
    <property type="match status" value="1"/>
</dbReference>
<name>A0A9D1J669_9BACT</name>
<dbReference type="EMBL" id="DVHI01000031">
    <property type="protein sequence ID" value="HIR62377.1"/>
    <property type="molecule type" value="Genomic_DNA"/>
</dbReference>
<evidence type="ECO:0000313" key="7">
    <source>
        <dbReference type="Proteomes" id="UP000886744"/>
    </source>
</evidence>
<dbReference type="AlphaFoldDB" id="A0A9D1J669"/>
<sequence length="324" mass="35625">MKEQLESLNSISINFGENGMMIVNILLAFIMFGVALGIKTETFKNVFRHPRSIITGILLQWVGLPAVTFLICLALNHWITPMVALGMILVASCPGGNISNFISSLSKGNVELSVSMTAVTTAFAPLVTPLNFYVWGTLYYSAISVSGDIPRLVIPFLPMLWQILLLLGIPIVLGMLFARYFPNATKKITKPAQTLSILLFLVMVVASFSQNFQLFIDNIIFIFFIVLVHNAAAFATGYFGGMAGRLPLKDRRSVTIEVGIQNSGLGLVLLFNPAIFPPEIWHGHYGGMLFVTAWWGIWHIIAGLTLAAIFRRHPLPEDNVKAAA</sequence>
<comment type="subcellular location">
    <subcellularLocation>
        <location evidence="1">Membrane</location>
        <topology evidence="1">Multi-pass membrane protein</topology>
    </subcellularLocation>
</comment>
<evidence type="ECO:0000256" key="1">
    <source>
        <dbReference type="ARBA" id="ARBA00004141"/>
    </source>
</evidence>
<accession>A0A9D1J669</accession>
<dbReference type="Gene3D" id="1.20.1530.20">
    <property type="match status" value="1"/>
</dbReference>
<proteinExistence type="predicted"/>
<feature type="transmembrane region" description="Helical" evidence="5">
    <location>
        <begin position="82"/>
        <end position="102"/>
    </location>
</feature>
<evidence type="ECO:0000256" key="5">
    <source>
        <dbReference type="SAM" id="Phobius"/>
    </source>
</evidence>
<dbReference type="InterPro" id="IPR038770">
    <property type="entry name" value="Na+/solute_symporter_sf"/>
</dbReference>
<keyword evidence="3 5" id="KW-1133">Transmembrane helix</keyword>
<feature type="transmembrane region" description="Helical" evidence="5">
    <location>
        <begin position="194"/>
        <end position="213"/>
    </location>
</feature>
<feature type="transmembrane region" description="Helical" evidence="5">
    <location>
        <begin position="20"/>
        <end position="38"/>
    </location>
</feature>
<feature type="transmembrane region" description="Helical" evidence="5">
    <location>
        <begin position="288"/>
        <end position="310"/>
    </location>
</feature>
<feature type="transmembrane region" description="Helical" evidence="5">
    <location>
        <begin position="254"/>
        <end position="276"/>
    </location>
</feature>
<dbReference type="InterPro" id="IPR004710">
    <property type="entry name" value="Bilac:Na_transpt"/>
</dbReference>
<dbReference type="Proteomes" id="UP000886744">
    <property type="component" value="Unassembled WGS sequence"/>
</dbReference>
<evidence type="ECO:0000313" key="6">
    <source>
        <dbReference type="EMBL" id="HIR62377.1"/>
    </source>
</evidence>
<feature type="transmembrane region" description="Helical" evidence="5">
    <location>
        <begin position="160"/>
        <end position="182"/>
    </location>
</feature>
<dbReference type="InterPro" id="IPR002657">
    <property type="entry name" value="BilAc:Na_symport/Acr3"/>
</dbReference>
<keyword evidence="4 5" id="KW-0472">Membrane</keyword>
<gene>
    <name evidence="6" type="ORF">IAC94_02485</name>
</gene>
<organism evidence="6 7">
    <name type="scientific">Candidatus Coprenecus avistercoris</name>
    <dbReference type="NCBI Taxonomy" id="2840730"/>
    <lineage>
        <taxon>Bacteria</taxon>
        <taxon>Pseudomonadati</taxon>
        <taxon>Bacteroidota</taxon>
        <taxon>Bacteroidia</taxon>
        <taxon>Bacteroidales</taxon>
        <taxon>Rikenellaceae</taxon>
        <taxon>Rikenellaceae incertae sedis</taxon>
        <taxon>Candidatus Coprenecus</taxon>
    </lineage>
</organism>
<keyword evidence="2 5" id="KW-0812">Transmembrane</keyword>
<feature type="transmembrane region" description="Helical" evidence="5">
    <location>
        <begin position="58"/>
        <end position="76"/>
    </location>
</feature>
<reference evidence="6" key="2">
    <citation type="journal article" date="2021" name="PeerJ">
        <title>Extensive microbial diversity within the chicken gut microbiome revealed by metagenomics and culture.</title>
        <authorList>
            <person name="Gilroy R."/>
            <person name="Ravi A."/>
            <person name="Getino M."/>
            <person name="Pursley I."/>
            <person name="Horton D.L."/>
            <person name="Alikhan N.F."/>
            <person name="Baker D."/>
            <person name="Gharbi K."/>
            <person name="Hall N."/>
            <person name="Watson M."/>
            <person name="Adriaenssens E.M."/>
            <person name="Foster-Nyarko E."/>
            <person name="Jarju S."/>
            <person name="Secka A."/>
            <person name="Antonio M."/>
            <person name="Oren A."/>
            <person name="Chaudhuri R.R."/>
            <person name="La Ragione R."/>
            <person name="Hildebrand F."/>
            <person name="Pallen M.J."/>
        </authorList>
    </citation>
    <scope>NUCLEOTIDE SEQUENCE</scope>
    <source>
        <strain evidence="6">ChiHjej13B12-12457</strain>
    </source>
</reference>